<dbReference type="PROSITE" id="PS00652">
    <property type="entry name" value="TNFR_NGFR_1"/>
    <property type="match status" value="1"/>
</dbReference>
<dbReference type="EMBL" id="JAWDGP010004582">
    <property type="protein sequence ID" value="KAK3763238.1"/>
    <property type="molecule type" value="Genomic_DNA"/>
</dbReference>
<keyword evidence="2" id="KW-1133">Transmembrane helix</keyword>
<evidence type="ECO:0000313" key="4">
    <source>
        <dbReference type="EMBL" id="KAK3763238.1"/>
    </source>
</evidence>
<evidence type="ECO:0000256" key="1">
    <source>
        <dbReference type="PROSITE-ProRule" id="PRU00206"/>
    </source>
</evidence>
<feature type="transmembrane region" description="Helical" evidence="2">
    <location>
        <begin position="211"/>
        <end position="233"/>
    </location>
</feature>
<dbReference type="Gene3D" id="2.10.50.10">
    <property type="entry name" value="Tumor Necrosis Factor Receptor, subunit A, domain 2"/>
    <property type="match status" value="1"/>
</dbReference>
<organism evidence="4 5">
    <name type="scientific">Elysia crispata</name>
    <name type="common">lettuce slug</name>
    <dbReference type="NCBI Taxonomy" id="231223"/>
    <lineage>
        <taxon>Eukaryota</taxon>
        <taxon>Metazoa</taxon>
        <taxon>Spiralia</taxon>
        <taxon>Lophotrochozoa</taxon>
        <taxon>Mollusca</taxon>
        <taxon>Gastropoda</taxon>
        <taxon>Heterobranchia</taxon>
        <taxon>Euthyneura</taxon>
        <taxon>Panpulmonata</taxon>
        <taxon>Sacoglossa</taxon>
        <taxon>Placobranchoidea</taxon>
        <taxon>Plakobranchidae</taxon>
        <taxon>Elysia</taxon>
    </lineage>
</organism>
<dbReference type="Proteomes" id="UP001283361">
    <property type="component" value="Unassembled WGS sequence"/>
</dbReference>
<accession>A0AAE0Z5E1</accession>
<dbReference type="SMART" id="SM00208">
    <property type="entry name" value="TNFR"/>
    <property type="match status" value="1"/>
</dbReference>
<comment type="caution">
    <text evidence="4">The sequence shown here is derived from an EMBL/GenBank/DDBJ whole genome shotgun (WGS) entry which is preliminary data.</text>
</comment>
<comment type="caution">
    <text evidence="1">Lacks conserved residue(s) required for the propagation of feature annotation.</text>
</comment>
<keyword evidence="5" id="KW-1185">Reference proteome</keyword>
<sequence length="269" mass="30466">MFVRYLHLASNRMVYLNMRERMWQISIAFVIFQQKVASVEIFCGPGQKLVPAHNGTPDSCEICSPNHYQDKIKHRDQECKHCSPFDHSDFQHIERLNCTKTQYRIATCVHGYFLNQDECHKCTNCSSLGKHQAHVCQKDQDAVCCDVDEGAPQQESCRYDPVYCGRGQYLVVGVSCGGEACQPCPSGSNNTERCHRKRECAELPRIGNSSAIVISVIVIIAVAVSLFVLLFCFTRAKNIQFSYLPKYVCNLCSQKAVKAEGYHTMDDFQ</sequence>
<keyword evidence="2" id="KW-0812">Transmembrane</keyword>
<reference evidence="4" key="1">
    <citation type="journal article" date="2023" name="G3 (Bethesda)">
        <title>A reference genome for the long-term kleptoplast-retaining sea slug Elysia crispata morphotype clarki.</title>
        <authorList>
            <person name="Eastman K.E."/>
            <person name="Pendleton A.L."/>
            <person name="Shaikh M.A."/>
            <person name="Suttiyut T."/>
            <person name="Ogas R."/>
            <person name="Tomko P."/>
            <person name="Gavelis G."/>
            <person name="Widhalm J.R."/>
            <person name="Wisecaver J.H."/>
        </authorList>
    </citation>
    <scope>NUCLEOTIDE SEQUENCE</scope>
    <source>
        <strain evidence="4">ECLA1</strain>
    </source>
</reference>
<dbReference type="InterPro" id="IPR001368">
    <property type="entry name" value="TNFR/NGFR_Cys_rich_reg"/>
</dbReference>
<proteinExistence type="predicted"/>
<name>A0AAE0Z5E1_9GAST</name>
<dbReference type="PROSITE" id="PS50050">
    <property type="entry name" value="TNFR_NGFR_2"/>
    <property type="match status" value="1"/>
</dbReference>
<protein>
    <recommendedName>
        <fullName evidence="3">TNFR-Cys domain-containing protein</fullName>
    </recommendedName>
</protein>
<keyword evidence="2" id="KW-0472">Membrane</keyword>
<gene>
    <name evidence="4" type="ORF">RRG08_013969</name>
</gene>
<evidence type="ECO:0000259" key="3">
    <source>
        <dbReference type="PROSITE" id="PS50050"/>
    </source>
</evidence>
<evidence type="ECO:0000256" key="2">
    <source>
        <dbReference type="SAM" id="Phobius"/>
    </source>
</evidence>
<feature type="domain" description="TNFR-Cys" evidence="3">
    <location>
        <begin position="107"/>
        <end position="144"/>
    </location>
</feature>
<evidence type="ECO:0000313" key="5">
    <source>
        <dbReference type="Proteomes" id="UP001283361"/>
    </source>
</evidence>
<dbReference type="AlphaFoldDB" id="A0AAE0Z5E1"/>
<feature type="repeat" description="TNFR-Cys" evidence="1">
    <location>
        <begin position="107"/>
        <end position="144"/>
    </location>
</feature>